<evidence type="ECO:0000259" key="1">
    <source>
        <dbReference type="Pfam" id="PF05050"/>
    </source>
</evidence>
<name>A0A4R5PJ77_9HYPH</name>
<feature type="domain" description="Methyltransferase FkbM" evidence="1">
    <location>
        <begin position="47"/>
        <end position="177"/>
    </location>
</feature>
<dbReference type="SUPFAM" id="SSF53335">
    <property type="entry name" value="S-adenosyl-L-methionine-dependent methyltransferases"/>
    <property type="match status" value="1"/>
</dbReference>
<accession>A0A4R5PJ77</accession>
<dbReference type="OrthoDB" id="9814604at2"/>
<sequence>MRRTLSRFDVAYGVLRSLVVYYGQPWRRIALKRFYRDLISPGDLVFDIGAHVGSRSHTLLSLGARVVAVEPQPVLADLVRRHIGGRLTALEEKAVSDSEGEIELVISSRNPTVTSTSRQFIETVGSIDSFKSVVWDRKITVPVTTLDALVARYGMPAFCKIDVEGAELDILNGLSSPIPLVAFEYIPAMATTAVGCIDRLMEIGDYRFNRVLGERHRLVADSWLTAVEMKRFISELTPDETSGDIYARLESLT</sequence>
<dbReference type="InterPro" id="IPR006342">
    <property type="entry name" value="FkbM_mtfrase"/>
</dbReference>
<proteinExistence type="predicted"/>
<dbReference type="InterPro" id="IPR052514">
    <property type="entry name" value="SAM-dependent_MTase"/>
</dbReference>
<evidence type="ECO:0000313" key="3">
    <source>
        <dbReference type="Proteomes" id="UP000295131"/>
    </source>
</evidence>
<protein>
    <submittedName>
        <fullName evidence="2">FkbM family methyltransferase</fullName>
    </submittedName>
</protein>
<evidence type="ECO:0000313" key="2">
    <source>
        <dbReference type="EMBL" id="TDH34924.1"/>
    </source>
</evidence>
<organism evidence="2 3">
    <name type="scientific">Pseudohoeflea suaedae</name>
    <dbReference type="NCBI Taxonomy" id="877384"/>
    <lineage>
        <taxon>Bacteria</taxon>
        <taxon>Pseudomonadati</taxon>
        <taxon>Pseudomonadota</taxon>
        <taxon>Alphaproteobacteria</taxon>
        <taxon>Hyphomicrobiales</taxon>
        <taxon>Rhizobiaceae</taxon>
        <taxon>Pseudohoeflea</taxon>
    </lineage>
</organism>
<dbReference type="GO" id="GO:0008168">
    <property type="term" value="F:methyltransferase activity"/>
    <property type="evidence" value="ECO:0007669"/>
    <property type="project" value="UniProtKB-KW"/>
</dbReference>
<dbReference type="InterPro" id="IPR029063">
    <property type="entry name" value="SAM-dependent_MTases_sf"/>
</dbReference>
<dbReference type="PANTHER" id="PTHR34203:SF15">
    <property type="entry name" value="SLL1173 PROTEIN"/>
    <property type="match status" value="1"/>
</dbReference>
<dbReference type="Gene3D" id="3.40.50.150">
    <property type="entry name" value="Vaccinia Virus protein VP39"/>
    <property type="match status" value="1"/>
</dbReference>
<dbReference type="GO" id="GO:0032259">
    <property type="term" value="P:methylation"/>
    <property type="evidence" value="ECO:0007669"/>
    <property type="project" value="UniProtKB-KW"/>
</dbReference>
<dbReference type="PANTHER" id="PTHR34203">
    <property type="entry name" value="METHYLTRANSFERASE, FKBM FAMILY PROTEIN"/>
    <property type="match status" value="1"/>
</dbReference>
<dbReference type="AlphaFoldDB" id="A0A4R5PJ77"/>
<keyword evidence="2" id="KW-0489">Methyltransferase</keyword>
<gene>
    <name evidence="2" type="ORF">E2A64_14420</name>
</gene>
<comment type="caution">
    <text evidence="2">The sequence shown here is derived from an EMBL/GenBank/DDBJ whole genome shotgun (WGS) entry which is preliminary data.</text>
</comment>
<dbReference type="Pfam" id="PF05050">
    <property type="entry name" value="Methyltransf_21"/>
    <property type="match status" value="1"/>
</dbReference>
<dbReference type="NCBIfam" id="TIGR01444">
    <property type="entry name" value="fkbM_fam"/>
    <property type="match status" value="1"/>
</dbReference>
<keyword evidence="3" id="KW-1185">Reference proteome</keyword>
<dbReference type="EMBL" id="SMSI01000003">
    <property type="protein sequence ID" value="TDH34924.1"/>
    <property type="molecule type" value="Genomic_DNA"/>
</dbReference>
<dbReference type="RefSeq" id="WP_133285209.1">
    <property type="nucleotide sequence ID" value="NZ_SMSI01000003.1"/>
</dbReference>
<keyword evidence="2" id="KW-0808">Transferase</keyword>
<reference evidence="2 3" key="1">
    <citation type="journal article" date="2013" name="Int. J. Syst. Evol. Microbiol.">
        <title>Hoeflea suaedae sp. nov., an endophytic bacterium isolated from the root of the halophyte Suaeda maritima.</title>
        <authorList>
            <person name="Chung E.J."/>
            <person name="Park J.A."/>
            <person name="Pramanik P."/>
            <person name="Bibi F."/>
            <person name="Jeon C.O."/>
            <person name="Chung Y.R."/>
        </authorList>
    </citation>
    <scope>NUCLEOTIDE SEQUENCE [LARGE SCALE GENOMIC DNA]</scope>
    <source>
        <strain evidence="2 3">YC6898</strain>
    </source>
</reference>
<dbReference type="Proteomes" id="UP000295131">
    <property type="component" value="Unassembled WGS sequence"/>
</dbReference>